<dbReference type="RefSeq" id="WP_172990729.1">
    <property type="nucleotide sequence ID" value="NZ_CP054038.1"/>
</dbReference>
<evidence type="ECO:0000259" key="2">
    <source>
        <dbReference type="Pfam" id="PF00441"/>
    </source>
</evidence>
<name>A0A7D4PW66_9MICO</name>
<keyword evidence="1" id="KW-0285">Flavoprotein</keyword>
<dbReference type="AlphaFoldDB" id="A0A7D4PW66"/>
<dbReference type="InterPro" id="IPR036250">
    <property type="entry name" value="AcylCo_DH-like_C"/>
</dbReference>
<feature type="domain" description="Acyl-CoA dehydrogenase/oxidase C-terminal" evidence="2">
    <location>
        <begin position="101"/>
        <end position="224"/>
    </location>
</feature>
<dbReference type="Pfam" id="PF00441">
    <property type="entry name" value="Acyl-CoA_dh_1"/>
    <property type="match status" value="1"/>
</dbReference>
<evidence type="ECO:0000313" key="3">
    <source>
        <dbReference type="EMBL" id="QKJ20294.1"/>
    </source>
</evidence>
<sequence>MITIPVPSARVVPVISGAADLRTSGAAAAAAAARPDGSLDPARLAAALRPVFARDAAAGVGATWVALAGGSPAGDLVVTSGLREGSFATDAAPDHADPRLLALTRAVVPAAAIGAVETAVAASVAYARARRLYGGCVLDIPHARALLAAAVADLRAADALSAAALHEVDAAGPASTASAALAGHLVPVLLADAVQQLSVLAGSTFYARIEPFPVIEKIVRDIAALPLLVPGLGAALVDALPALPAWSGTTVLDDPAVRAAIDRDAPRAGPLVAELAAAGEVQRGIAHDLDRAALGLDAPAATYDLALRVAVLTAADAAAAAWSAARGRPGPAGDPLALEAVMRRLHGRLVRRHPPLPAAVVARLVEHAEALADSS</sequence>
<organism evidence="3 4">
    <name type="scientific">Microbacterium hominis</name>
    <dbReference type="NCBI Taxonomy" id="162426"/>
    <lineage>
        <taxon>Bacteria</taxon>
        <taxon>Bacillati</taxon>
        <taxon>Actinomycetota</taxon>
        <taxon>Actinomycetes</taxon>
        <taxon>Micrococcales</taxon>
        <taxon>Microbacteriaceae</taxon>
        <taxon>Microbacterium</taxon>
    </lineage>
</organism>
<dbReference type="GO" id="GO:0016627">
    <property type="term" value="F:oxidoreductase activity, acting on the CH-CH group of donors"/>
    <property type="evidence" value="ECO:0007669"/>
    <property type="project" value="InterPro"/>
</dbReference>
<gene>
    <name evidence="3" type="ORF">HQM25_13620</name>
</gene>
<dbReference type="EMBL" id="CP054038">
    <property type="protein sequence ID" value="QKJ20294.1"/>
    <property type="molecule type" value="Genomic_DNA"/>
</dbReference>
<dbReference type="SUPFAM" id="SSF47203">
    <property type="entry name" value="Acyl-CoA dehydrogenase C-terminal domain-like"/>
    <property type="match status" value="1"/>
</dbReference>
<accession>A0A7D4PW66</accession>
<proteinExistence type="predicted"/>
<dbReference type="Gene3D" id="1.20.140.10">
    <property type="entry name" value="Butyryl-CoA Dehydrogenase, subunit A, domain 3"/>
    <property type="match status" value="1"/>
</dbReference>
<evidence type="ECO:0000313" key="4">
    <source>
        <dbReference type="Proteomes" id="UP000502498"/>
    </source>
</evidence>
<evidence type="ECO:0000256" key="1">
    <source>
        <dbReference type="ARBA" id="ARBA00022630"/>
    </source>
</evidence>
<reference evidence="3 4" key="1">
    <citation type="submission" date="2020-05" db="EMBL/GenBank/DDBJ databases">
        <title>Strain PA2F3 complete genome.</title>
        <authorList>
            <person name="Kim Y.-S."/>
            <person name="Kim S.-J."/>
            <person name="Jung H.-k."/>
            <person name="Kim S.-E."/>
            <person name="Kim K.-H."/>
        </authorList>
    </citation>
    <scope>NUCLEOTIDE SEQUENCE [LARGE SCALE GENOMIC DNA]</scope>
    <source>
        <strain evidence="3 4">PA2F3</strain>
    </source>
</reference>
<dbReference type="InterPro" id="IPR009075">
    <property type="entry name" value="AcylCo_DH/oxidase_C"/>
</dbReference>
<dbReference type="Proteomes" id="UP000502498">
    <property type="component" value="Chromosome"/>
</dbReference>
<protein>
    <recommendedName>
        <fullName evidence="2">Acyl-CoA dehydrogenase/oxidase C-terminal domain-containing protein</fullName>
    </recommendedName>
</protein>